<keyword evidence="1" id="KW-1133">Transmembrane helix</keyword>
<keyword evidence="1" id="KW-0812">Transmembrane</keyword>
<gene>
    <name evidence="2" type="ORF">ICL07_00675</name>
</gene>
<dbReference type="EMBL" id="JACVFC010000001">
    <property type="protein sequence ID" value="MBC9928866.1"/>
    <property type="molecule type" value="Genomic_DNA"/>
</dbReference>
<name>A0ABR7TEZ3_9BACT</name>
<sequence>MKLFFKVALSLKRFGFIIRLIGIVIGFSILSTTIRDLKFSLLVSKAPVLSIAQLSKMKVEDIPLYFKVDKVTLLSDNFVGQYKTRKHSTEKTLKGIYFPVYDVQALSADTAAKPACQLIVHDEKVDEKKLQSGDYFGGDTFSVEGRFGGSYIDSDTRRLLEREGHPLADNCILIEKGDQPLSTAMAIMLTLIFGTGTLLLLASLLPASNLQRKSGIAVVAEPETVIYHQH</sequence>
<protein>
    <recommendedName>
        <fullName evidence="4">ABC transporter permease</fullName>
    </recommendedName>
</protein>
<reference evidence="2 3" key="1">
    <citation type="submission" date="2020-09" db="EMBL/GenBank/DDBJ databases">
        <title>Genome sequences of type strains of Chitinophaga qingshengii and Chitinophaga varians.</title>
        <authorList>
            <person name="Kittiwongwattana C."/>
        </authorList>
    </citation>
    <scope>NUCLEOTIDE SEQUENCE [LARGE SCALE GENOMIC DNA]</scope>
    <source>
        <strain evidence="2 3">JCM 30026</strain>
    </source>
</reference>
<comment type="caution">
    <text evidence="2">The sequence shown here is derived from an EMBL/GenBank/DDBJ whole genome shotgun (WGS) entry which is preliminary data.</text>
</comment>
<dbReference type="Proteomes" id="UP000659124">
    <property type="component" value="Unassembled WGS sequence"/>
</dbReference>
<feature type="transmembrane region" description="Helical" evidence="1">
    <location>
        <begin position="16"/>
        <end position="34"/>
    </location>
</feature>
<dbReference type="RefSeq" id="WP_188086027.1">
    <property type="nucleotide sequence ID" value="NZ_JACVFC010000001.1"/>
</dbReference>
<keyword evidence="3" id="KW-1185">Reference proteome</keyword>
<organism evidence="2 3">
    <name type="scientific">Chitinophaga qingshengii</name>
    <dbReference type="NCBI Taxonomy" id="1569794"/>
    <lineage>
        <taxon>Bacteria</taxon>
        <taxon>Pseudomonadati</taxon>
        <taxon>Bacteroidota</taxon>
        <taxon>Chitinophagia</taxon>
        <taxon>Chitinophagales</taxon>
        <taxon>Chitinophagaceae</taxon>
        <taxon>Chitinophaga</taxon>
    </lineage>
</organism>
<feature type="transmembrane region" description="Helical" evidence="1">
    <location>
        <begin position="184"/>
        <end position="205"/>
    </location>
</feature>
<accession>A0ABR7TEZ3</accession>
<keyword evidence="1" id="KW-0472">Membrane</keyword>
<evidence type="ECO:0008006" key="4">
    <source>
        <dbReference type="Google" id="ProtNLM"/>
    </source>
</evidence>
<evidence type="ECO:0000313" key="2">
    <source>
        <dbReference type="EMBL" id="MBC9928866.1"/>
    </source>
</evidence>
<evidence type="ECO:0000313" key="3">
    <source>
        <dbReference type="Proteomes" id="UP000659124"/>
    </source>
</evidence>
<evidence type="ECO:0000256" key="1">
    <source>
        <dbReference type="SAM" id="Phobius"/>
    </source>
</evidence>
<proteinExistence type="predicted"/>